<dbReference type="PANTHER" id="PTHR47962">
    <property type="entry name" value="ATP-DEPENDENT HELICASE LHR-RELATED-RELATED"/>
    <property type="match status" value="1"/>
</dbReference>
<dbReference type="InterPro" id="IPR011545">
    <property type="entry name" value="DEAD/DEAH_box_helicase_dom"/>
</dbReference>
<evidence type="ECO:0000256" key="7">
    <source>
        <dbReference type="ARBA" id="ARBA00023204"/>
    </source>
</evidence>
<dbReference type="Pfam" id="PF19306">
    <property type="entry name" value="WHD_Lhr"/>
    <property type="match status" value="1"/>
</dbReference>
<proteinExistence type="inferred from homology"/>
<keyword evidence="8" id="KW-0413">Isomerase</keyword>
<dbReference type="InterPro" id="IPR045628">
    <property type="entry name" value="Lhr_WH_dom"/>
</dbReference>
<dbReference type="GO" id="GO:0016887">
    <property type="term" value="F:ATP hydrolysis activity"/>
    <property type="evidence" value="ECO:0007669"/>
    <property type="project" value="TreeGrafter"/>
</dbReference>
<dbReference type="InterPro" id="IPR027417">
    <property type="entry name" value="P-loop_NTPase"/>
</dbReference>
<feature type="domain" description="Helicase C-terminal" evidence="11">
    <location>
        <begin position="255"/>
        <end position="402"/>
    </location>
</feature>
<dbReference type="InParanoid" id="I0A0L0"/>
<evidence type="ECO:0000256" key="9">
    <source>
        <dbReference type="ARBA" id="ARBA00093467"/>
    </source>
</evidence>
<keyword evidence="1" id="KW-0547">Nucleotide-binding</keyword>
<accession>I0A0L0</accession>
<dbReference type="Gene3D" id="3.40.50.300">
    <property type="entry name" value="P-loop containing nucleotide triphosphate hydrolases"/>
    <property type="match status" value="2"/>
</dbReference>
<keyword evidence="7" id="KW-0234">DNA repair</keyword>
<dbReference type="GO" id="GO:0006281">
    <property type="term" value="P:DNA repair"/>
    <property type="evidence" value="ECO:0007669"/>
    <property type="project" value="UniProtKB-KW"/>
</dbReference>
<dbReference type="GO" id="GO:0004386">
    <property type="term" value="F:helicase activity"/>
    <property type="evidence" value="ECO:0007669"/>
    <property type="project" value="UniProtKB-KW"/>
</dbReference>
<organism evidence="12 13">
    <name type="scientific">Fervidicoccus fontis (strain DSM 19380 / JCM 18336 / VKM B-2539 / Kam940)</name>
    <dbReference type="NCBI Taxonomy" id="1163730"/>
    <lineage>
        <taxon>Archaea</taxon>
        <taxon>Thermoproteota</taxon>
        <taxon>Thermoprotei</taxon>
        <taxon>Fervidicoccales</taxon>
        <taxon>Fervidicoccaceae</taxon>
        <taxon>Fervidicoccus</taxon>
    </lineage>
</organism>
<protein>
    <submittedName>
        <fullName evidence="12">DEAD/DEAH box helicase</fullName>
    </submittedName>
</protein>
<evidence type="ECO:0000256" key="1">
    <source>
        <dbReference type="ARBA" id="ARBA00022741"/>
    </source>
</evidence>
<dbReference type="EMBL" id="CP003423">
    <property type="protein sequence ID" value="AFH42517.1"/>
    <property type="molecule type" value="Genomic_DNA"/>
</dbReference>
<reference evidence="13" key="1">
    <citation type="submission" date="2012-03" db="EMBL/GenBank/DDBJ databases">
        <title>Fervidicoccus fontis complete genome analysis confirms its distinct phylogenetic position and predicts its environmental function.</title>
        <authorList>
            <person name="Lebedinsky A.V."/>
            <person name="Mardanov A.V."/>
            <person name="Gumerov V.M."/>
            <person name="Beletsky A.V."/>
            <person name="Kublanov I.V."/>
            <person name="Perevalova A.A."/>
            <person name="Bonch-Osmolovskaya E.A."/>
            <person name="Ravin N.V."/>
            <person name="Skryabin K.G."/>
        </authorList>
    </citation>
    <scope>NUCLEOTIDE SEQUENCE [LARGE SCALE GENOMIC DNA]</scope>
    <source>
        <strain evidence="13">DSM 19380 / VKM B-2539 / Kam940</strain>
    </source>
</reference>
<dbReference type="InterPro" id="IPR014001">
    <property type="entry name" value="Helicase_ATP-bd"/>
</dbReference>
<keyword evidence="5" id="KW-0067">ATP-binding</keyword>
<dbReference type="GO" id="GO:0005524">
    <property type="term" value="F:ATP binding"/>
    <property type="evidence" value="ECO:0007669"/>
    <property type="project" value="UniProtKB-KW"/>
</dbReference>
<dbReference type="PANTHER" id="PTHR47962:SF5">
    <property type="entry name" value="ATP-DEPENDENT HELICASE LHR-RELATED"/>
    <property type="match status" value="1"/>
</dbReference>
<dbReference type="Pfam" id="PF00271">
    <property type="entry name" value="Helicase_C"/>
    <property type="match status" value="1"/>
</dbReference>
<dbReference type="PROSITE" id="PS51194">
    <property type="entry name" value="HELICASE_CTER"/>
    <property type="match status" value="1"/>
</dbReference>
<gene>
    <name evidence="12" type="ordered locus">FFONT_0527</name>
</gene>
<dbReference type="Proteomes" id="UP000007391">
    <property type="component" value="Chromosome"/>
</dbReference>
<keyword evidence="13" id="KW-1185">Reference proteome</keyword>
<evidence type="ECO:0000256" key="6">
    <source>
        <dbReference type="ARBA" id="ARBA00023125"/>
    </source>
</evidence>
<dbReference type="SMART" id="SM00490">
    <property type="entry name" value="HELICc"/>
    <property type="match status" value="1"/>
</dbReference>
<evidence type="ECO:0000256" key="5">
    <source>
        <dbReference type="ARBA" id="ARBA00022840"/>
    </source>
</evidence>
<name>I0A0L0_FERFK</name>
<dbReference type="GO" id="GO:0003677">
    <property type="term" value="F:DNA binding"/>
    <property type="evidence" value="ECO:0007669"/>
    <property type="project" value="UniProtKB-KW"/>
</dbReference>
<sequence length="951" mass="108225">MLFTYKIYNSIFKKEQLKMEKNAFDLLDERLLKVITEYGYREPTSIQNKAIPKILQGRDLIITAPTGSGKTEAAVFPIFSLMLKDESWNGKPLMVYVTPLRALNRDIFVRLEDISNKIGLKSIVRHGDSSKRERGDFLRSSYHWFITTPESLSMLITHSATRDMLTDIKFVVIDEVHELIDSERGNTLEVVLKRLKRIVKKYQFIGISATIPDASIIKKFYSCPFCEVIEDDVKKDIEIKVRIPGSGTSSKGEDEFSEILKIINEEIERAKSSIIFTNTRDMAEFLTYKLRELGRDDIEIHHGSLATEVRKSVEKKLKGGEIKGIIATSSLELGIDIGSVDLVIQYGSPRQAIRMLQRVGRSGHSIVKKARGIIVTTKNLDEIIESVVIARRTLKGELESLIPHEKPFDVLVHQLVGMLLSAEQRKEEEILKFLNATFSFRNLTEEELKKAIEFCEGIKLIIRKENGELVASRRAREYYYSTTMIPDVQKIPVVTVYGDRIGYLDSDFVLSKLDEGSSFILQGREWSVVSIDDEKLVVEEVTERMGAPPSWIGEMIPVSRNVAREAISLLSRICRGEVYEKIKSQYQSITIEAYDFVKKVCEDTRKQGFEFPSQNIALIDWTKTGLLVLTYPLGSNGNETLSLLISNYIFSKTGRSVSTSSDPYRIYMESTFPLTLNDLIEALYSLSLKEKDEIEEMIKSQLKKSNIFMYKLSTVAKKMGAISKNATLSEVKKVLKYYKDTLIGEEAFREVFYEKLDIRSVIEMLKDIKSGKVRIVAQPIEGLSPLVVNSSSAPRPVGYALETLPQELLIKVLEKRILEKTVLLKCMNCGWEKSVKVSELPDIISCEKCGARAVAPLPPSNEEFVNAIRKYFKEGKKSLKGKEKEYFEDAVKRAKLVITHGKTAVMALTPYGVGPKGASRALSMLKLGWNEFLRTLYEEERNYFRTRKYWD</sequence>
<dbReference type="Pfam" id="PF00270">
    <property type="entry name" value="DEAD"/>
    <property type="match status" value="1"/>
</dbReference>
<dbReference type="SMART" id="SM00487">
    <property type="entry name" value="DEXDc"/>
    <property type="match status" value="1"/>
</dbReference>
<evidence type="ECO:0000259" key="11">
    <source>
        <dbReference type="PROSITE" id="PS51194"/>
    </source>
</evidence>
<dbReference type="HOGENOM" id="CLU_002025_0_0_2"/>
<dbReference type="InterPro" id="IPR017170">
    <property type="entry name" value="Lhr-like"/>
</dbReference>
<dbReference type="PIRSF" id="PIRSF037307">
    <property type="entry name" value="Lhr-like_helic_prd"/>
    <property type="match status" value="1"/>
</dbReference>
<dbReference type="Pfam" id="PF08494">
    <property type="entry name" value="DEAD_assoc"/>
    <property type="match status" value="1"/>
</dbReference>
<dbReference type="PROSITE" id="PS51192">
    <property type="entry name" value="HELICASE_ATP_BIND_1"/>
    <property type="match status" value="1"/>
</dbReference>
<dbReference type="SUPFAM" id="SSF52540">
    <property type="entry name" value="P-loop containing nucleoside triphosphate hydrolases"/>
    <property type="match status" value="1"/>
</dbReference>
<reference evidence="12 13" key="2">
    <citation type="journal article" date="2014" name="Extremophiles">
        <title>Analysis of the complete genome of Fervidococcus fontis confirms the distinct phylogenetic position of the order Fervidicoccales and suggests its environmental function.</title>
        <authorList>
            <person name="Lebedinsky A.V."/>
            <person name="Mardanov A.V."/>
            <person name="Kublanov I.V."/>
            <person name="Gumerov V.M."/>
            <person name="Beletsky A.V."/>
            <person name="Perevalova A.A."/>
            <person name="Bidzhieva S.Kh."/>
            <person name="Bonch-Osmolovskaya E.A."/>
            <person name="Skryabin K.G."/>
            <person name="Ravin N.V."/>
        </authorList>
    </citation>
    <scope>NUCLEOTIDE SEQUENCE [LARGE SCALE GENOMIC DNA]</scope>
    <source>
        <strain evidence="13">DSM 19380 / VKM B-2539 / Kam940</strain>
    </source>
</reference>
<comment type="similarity">
    <text evidence="9">Belongs to the Lhr helicase family. Lhr-Core subfamily.</text>
</comment>
<dbReference type="InterPro" id="IPR013701">
    <property type="entry name" value="Lhr-like_DEAD/DEAH_assoc"/>
</dbReference>
<keyword evidence="2" id="KW-0227">DNA damage</keyword>
<dbReference type="InterPro" id="IPR052511">
    <property type="entry name" value="ATP-dep_Helicase"/>
</dbReference>
<evidence type="ECO:0000256" key="3">
    <source>
        <dbReference type="ARBA" id="ARBA00022801"/>
    </source>
</evidence>
<keyword evidence="4 12" id="KW-0347">Helicase</keyword>
<dbReference type="AlphaFoldDB" id="I0A0L0"/>
<dbReference type="GO" id="GO:0140097">
    <property type="term" value="F:catalytic activity, acting on DNA"/>
    <property type="evidence" value="ECO:0007669"/>
    <property type="project" value="UniProtKB-ARBA"/>
</dbReference>
<dbReference type="FunCoup" id="I0A0L0">
    <property type="interactions" value="8"/>
</dbReference>
<evidence type="ECO:0000256" key="4">
    <source>
        <dbReference type="ARBA" id="ARBA00022806"/>
    </source>
</evidence>
<evidence type="ECO:0000256" key="8">
    <source>
        <dbReference type="ARBA" id="ARBA00023235"/>
    </source>
</evidence>
<dbReference type="KEGG" id="ffo:FFONT_0527"/>
<evidence type="ECO:0000313" key="12">
    <source>
        <dbReference type="EMBL" id="AFH42517.1"/>
    </source>
</evidence>
<dbReference type="InterPro" id="IPR001650">
    <property type="entry name" value="Helicase_C-like"/>
</dbReference>
<dbReference type="eggNOG" id="arCOG00557">
    <property type="taxonomic scope" value="Archaea"/>
</dbReference>
<dbReference type="STRING" id="1163730.FFONT_0527"/>
<feature type="domain" description="Helicase ATP-binding" evidence="10">
    <location>
        <begin position="51"/>
        <end position="229"/>
    </location>
</feature>
<keyword evidence="6" id="KW-0238">DNA-binding</keyword>
<evidence type="ECO:0000256" key="2">
    <source>
        <dbReference type="ARBA" id="ARBA00022763"/>
    </source>
</evidence>
<keyword evidence="3" id="KW-0378">Hydrolase</keyword>
<evidence type="ECO:0000259" key="10">
    <source>
        <dbReference type="PROSITE" id="PS51192"/>
    </source>
</evidence>
<evidence type="ECO:0000313" key="13">
    <source>
        <dbReference type="Proteomes" id="UP000007391"/>
    </source>
</evidence>